<keyword evidence="2" id="KW-1003">Cell membrane</keyword>
<dbReference type="NCBIfam" id="NF037997">
    <property type="entry name" value="Na_Pi_symport"/>
    <property type="match status" value="1"/>
</dbReference>
<feature type="transmembrane region" description="Helical" evidence="6">
    <location>
        <begin position="230"/>
        <end position="247"/>
    </location>
</feature>
<accession>A0A1M5FHA6</accession>
<dbReference type="OrthoDB" id="9763003at2"/>
<reference evidence="8 9" key="1">
    <citation type="submission" date="2016-11" db="EMBL/GenBank/DDBJ databases">
        <authorList>
            <person name="Jaros S."/>
            <person name="Januszkiewicz K."/>
            <person name="Wedrychowicz H."/>
        </authorList>
    </citation>
    <scope>NUCLEOTIDE SEQUENCE [LARGE SCALE GENOMIC DNA]</scope>
    <source>
        <strain evidence="8 9">DSM 21986</strain>
    </source>
</reference>
<dbReference type="RefSeq" id="WP_073065492.1">
    <property type="nucleotide sequence ID" value="NZ_FQUS01000015.1"/>
</dbReference>
<dbReference type="Proteomes" id="UP000184041">
    <property type="component" value="Unassembled WGS sequence"/>
</dbReference>
<evidence type="ECO:0000256" key="5">
    <source>
        <dbReference type="ARBA" id="ARBA00023136"/>
    </source>
</evidence>
<dbReference type="EMBL" id="FQUS01000015">
    <property type="protein sequence ID" value="SHF90809.1"/>
    <property type="molecule type" value="Genomic_DNA"/>
</dbReference>
<dbReference type="InterPro" id="IPR038078">
    <property type="entry name" value="PhoU-like_sf"/>
</dbReference>
<evidence type="ECO:0000256" key="3">
    <source>
        <dbReference type="ARBA" id="ARBA00022692"/>
    </source>
</evidence>
<evidence type="ECO:0000256" key="1">
    <source>
        <dbReference type="ARBA" id="ARBA00004651"/>
    </source>
</evidence>
<feature type="transmembrane region" description="Helical" evidence="6">
    <location>
        <begin position="259"/>
        <end position="284"/>
    </location>
</feature>
<dbReference type="NCBIfam" id="TIGR00704">
    <property type="entry name" value="NaPi_cotrn_rel"/>
    <property type="match status" value="1"/>
</dbReference>
<feature type="transmembrane region" description="Helical" evidence="6">
    <location>
        <begin position="70"/>
        <end position="93"/>
    </location>
</feature>
<feature type="transmembrane region" description="Helical" evidence="6">
    <location>
        <begin position="6"/>
        <end position="26"/>
    </location>
</feature>
<sequence>MTYTFWDFLQLIGALGIFIYGMKVFSDGLQKVAGNKLRSILKGMTSTRFRGILTGFTTTTITQSSSTTTVMVVSFVNAGLITFIESTGVIMGANIGTTVTAWMISIFGFKMQITPLAMMLIGIFFPFIFFGREKLRNLAEAMIGFGILFIGLDFIKNGVPNIQDNPEMFMFLDQFTEFGFASILIFVVAGTVLTLITQSSSAASAITLVMLFEGWIDFPIAAAMVLGENIGTTVTANIAAVVGNVYAKRAARFHFVFNIFGVLWMLILMQPFLMGIDATMSYFSPEAGSILHATDELGRANATLAVSLFHSAFNVINVLLLVGFVPHIVRMVEKYQKEKEDTQHRLQYISSGMMSSPELSMSQAHKEIELFVKLVEKMHFSMQGLLFNKQNKQEQFLKKIEKREKITDNIELEIAEYLTKISSFTLTEEATRRIRGMHSMINDLERIGDIYFQMSKTCERMRSEENELPRHALEKIGKMLDRVHDAIRNVRENLSRDNGSVDLEKAMHLENSIDLYRDELLEFHYAQLEDNGYSNQVGFVFLDYLNRLEKIGDHLFNVNEAIAGKKVKAAYERVVEERG</sequence>
<dbReference type="GO" id="GO:0044341">
    <property type="term" value="P:sodium-dependent phosphate transport"/>
    <property type="evidence" value="ECO:0007669"/>
    <property type="project" value="InterPro"/>
</dbReference>
<feature type="transmembrane region" description="Helical" evidence="6">
    <location>
        <begin position="113"/>
        <end position="131"/>
    </location>
</feature>
<dbReference type="GO" id="GO:0005886">
    <property type="term" value="C:plasma membrane"/>
    <property type="evidence" value="ECO:0007669"/>
    <property type="project" value="UniProtKB-SubCell"/>
</dbReference>
<feature type="transmembrane region" description="Helical" evidence="6">
    <location>
        <begin position="304"/>
        <end position="329"/>
    </location>
</feature>
<dbReference type="GO" id="GO:0005436">
    <property type="term" value="F:sodium:phosphate symporter activity"/>
    <property type="evidence" value="ECO:0007669"/>
    <property type="project" value="InterPro"/>
</dbReference>
<proteinExistence type="predicted"/>
<evidence type="ECO:0000256" key="4">
    <source>
        <dbReference type="ARBA" id="ARBA00022989"/>
    </source>
</evidence>
<dbReference type="PANTHER" id="PTHR10010:SF46">
    <property type="entry name" value="SODIUM-DEPENDENT PHOSPHATE TRANSPORT PROTEIN 2B"/>
    <property type="match status" value="1"/>
</dbReference>
<dbReference type="SUPFAM" id="SSF109755">
    <property type="entry name" value="PhoU-like"/>
    <property type="match status" value="1"/>
</dbReference>
<feature type="domain" description="PhoU" evidence="7">
    <location>
        <begin position="374"/>
        <end position="451"/>
    </location>
</feature>
<dbReference type="InterPro" id="IPR004633">
    <property type="entry name" value="NaPi_cotrn-rel/YqeW-like"/>
</dbReference>
<protein>
    <submittedName>
        <fullName evidence="8">Phosphate:Na+ symporter</fullName>
    </submittedName>
</protein>
<evidence type="ECO:0000313" key="8">
    <source>
        <dbReference type="EMBL" id="SHF90809.1"/>
    </source>
</evidence>
<dbReference type="Pfam" id="PF02690">
    <property type="entry name" value="Na_Pi_cotrans"/>
    <property type="match status" value="2"/>
</dbReference>
<dbReference type="Pfam" id="PF01895">
    <property type="entry name" value="PhoU"/>
    <property type="match status" value="1"/>
</dbReference>
<evidence type="ECO:0000256" key="2">
    <source>
        <dbReference type="ARBA" id="ARBA00022475"/>
    </source>
</evidence>
<feature type="transmembrane region" description="Helical" evidence="6">
    <location>
        <begin position="203"/>
        <end position="224"/>
    </location>
</feature>
<keyword evidence="3 6" id="KW-0812">Transmembrane</keyword>
<feature type="transmembrane region" description="Helical" evidence="6">
    <location>
        <begin position="175"/>
        <end position="196"/>
    </location>
</feature>
<evidence type="ECO:0000259" key="7">
    <source>
        <dbReference type="Pfam" id="PF01895"/>
    </source>
</evidence>
<dbReference type="AlphaFoldDB" id="A0A1M5FHA6"/>
<dbReference type="PANTHER" id="PTHR10010">
    <property type="entry name" value="SOLUTE CARRIER FAMILY 34 SODIUM PHOSPHATE , MEMBER 2-RELATED"/>
    <property type="match status" value="1"/>
</dbReference>
<organism evidence="8 9">
    <name type="scientific">Fodinibius roseus</name>
    <dbReference type="NCBI Taxonomy" id="1194090"/>
    <lineage>
        <taxon>Bacteria</taxon>
        <taxon>Pseudomonadati</taxon>
        <taxon>Balneolota</taxon>
        <taxon>Balneolia</taxon>
        <taxon>Balneolales</taxon>
        <taxon>Balneolaceae</taxon>
        <taxon>Fodinibius</taxon>
    </lineage>
</organism>
<dbReference type="InterPro" id="IPR003841">
    <property type="entry name" value="Na/Pi_transpt"/>
</dbReference>
<comment type="subcellular location">
    <subcellularLocation>
        <location evidence="1">Cell membrane</location>
        <topology evidence="1">Multi-pass membrane protein</topology>
    </subcellularLocation>
</comment>
<dbReference type="InterPro" id="IPR026022">
    <property type="entry name" value="PhoU_dom"/>
</dbReference>
<evidence type="ECO:0000256" key="6">
    <source>
        <dbReference type="SAM" id="Phobius"/>
    </source>
</evidence>
<dbReference type="Gene3D" id="1.20.58.220">
    <property type="entry name" value="Phosphate transport system protein phou homolog 2, domain 2"/>
    <property type="match status" value="1"/>
</dbReference>
<keyword evidence="5 6" id="KW-0472">Membrane</keyword>
<evidence type="ECO:0000313" key="9">
    <source>
        <dbReference type="Proteomes" id="UP000184041"/>
    </source>
</evidence>
<keyword evidence="4 6" id="KW-1133">Transmembrane helix</keyword>
<name>A0A1M5FHA6_9BACT</name>
<feature type="transmembrane region" description="Helical" evidence="6">
    <location>
        <begin position="138"/>
        <end position="155"/>
    </location>
</feature>
<keyword evidence="9" id="KW-1185">Reference proteome</keyword>
<gene>
    <name evidence="8" type="ORF">SAMN05443144_11526</name>
</gene>